<keyword evidence="4" id="KW-0645">Protease</keyword>
<dbReference type="InterPro" id="IPR021109">
    <property type="entry name" value="Peptidase_aspartic_dom_sf"/>
</dbReference>
<evidence type="ECO:0000256" key="5">
    <source>
        <dbReference type="SAM" id="MobiDB-lite"/>
    </source>
</evidence>
<name>A0AAD5XH65_9FUNG</name>
<dbReference type="InterPro" id="IPR033121">
    <property type="entry name" value="PEPTIDASE_A1"/>
</dbReference>
<feature type="region of interest" description="Disordered" evidence="5">
    <location>
        <begin position="431"/>
        <end position="451"/>
    </location>
</feature>
<dbReference type="GO" id="GO:0006508">
    <property type="term" value="P:proteolysis"/>
    <property type="evidence" value="ECO:0007669"/>
    <property type="project" value="UniProtKB-KW"/>
</dbReference>
<gene>
    <name evidence="7" type="ORF">HK100_000125</name>
</gene>
<evidence type="ECO:0000259" key="6">
    <source>
        <dbReference type="PROSITE" id="PS51767"/>
    </source>
</evidence>
<comment type="caution">
    <text evidence="7">The sequence shown here is derived from an EMBL/GenBank/DDBJ whole genome shotgun (WGS) entry which is preliminary data.</text>
</comment>
<keyword evidence="3" id="KW-1015">Disulfide bond</keyword>
<comment type="similarity">
    <text evidence="1 4">Belongs to the peptidase A1 family.</text>
</comment>
<keyword evidence="4" id="KW-0378">Hydrolase</keyword>
<feature type="disulfide bond" evidence="3">
    <location>
        <begin position="339"/>
        <end position="374"/>
    </location>
</feature>
<keyword evidence="8" id="KW-1185">Reference proteome</keyword>
<dbReference type="PROSITE" id="PS00141">
    <property type="entry name" value="ASP_PROTEASE"/>
    <property type="match status" value="1"/>
</dbReference>
<dbReference type="Proteomes" id="UP001211907">
    <property type="component" value="Unassembled WGS sequence"/>
</dbReference>
<organism evidence="7 8">
    <name type="scientific">Physocladia obscura</name>
    <dbReference type="NCBI Taxonomy" id="109957"/>
    <lineage>
        <taxon>Eukaryota</taxon>
        <taxon>Fungi</taxon>
        <taxon>Fungi incertae sedis</taxon>
        <taxon>Chytridiomycota</taxon>
        <taxon>Chytridiomycota incertae sedis</taxon>
        <taxon>Chytridiomycetes</taxon>
        <taxon>Chytridiales</taxon>
        <taxon>Chytriomycetaceae</taxon>
        <taxon>Physocladia</taxon>
    </lineage>
</organism>
<dbReference type="InterPro" id="IPR001461">
    <property type="entry name" value="Aspartic_peptidase_A1"/>
</dbReference>
<dbReference type="PROSITE" id="PS51767">
    <property type="entry name" value="PEPTIDASE_A1"/>
    <property type="match status" value="1"/>
</dbReference>
<dbReference type="InterPro" id="IPR001969">
    <property type="entry name" value="Aspartic_peptidase_AS"/>
</dbReference>
<accession>A0AAD5XH65</accession>
<evidence type="ECO:0000256" key="4">
    <source>
        <dbReference type="RuleBase" id="RU000454"/>
    </source>
</evidence>
<evidence type="ECO:0000256" key="1">
    <source>
        <dbReference type="ARBA" id="ARBA00007447"/>
    </source>
</evidence>
<evidence type="ECO:0000313" key="8">
    <source>
        <dbReference type="Proteomes" id="UP001211907"/>
    </source>
</evidence>
<evidence type="ECO:0000256" key="3">
    <source>
        <dbReference type="PIRSR" id="PIRSR601461-2"/>
    </source>
</evidence>
<dbReference type="PANTHER" id="PTHR47966:SF51">
    <property type="entry name" value="BETA-SITE APP-CLEAVING ENZYME, ISOFORM A-RELATED"/>
    <property type="match status" value="1"/>
</dbReference>
<dbReference type="GO" id="GO:0004190">
    <property type="term" value="F:aspartic-type endopeptidase activity"/>
    <property type="evidence" value="ECO:0007669"/>
    <property type="project" value="UniProtKB-KW"/>
</dbReference>
<dbReference type="Gene3D" id="2.40.70.10">
    <property type="entry name" value="Acid Proteases"/>
    <property type="match status" value="2"/>
</dbReference>
<keyword evidence="2 4" id="KW-0064">Aspartyl protease</keyword>
<protein>
    <recommendedName>
        <fullName evidence="6">Peptidase A1 domain-containing protein</fullName>
    </recommendedName>
</protein>
<sequence length="474" mass="50226">MVVGWRYTPGHRRRRRRAKWWRRTWLRRRASIPLDLQGSDDVPRSPSRWWPRRGARCMPTSRLAPRHKTSLSTATRAPMRCKCSGVFASQLTKQCSWVPSSACSSCASTSNRFTTSKSSTFAYIDGASNVQTITYGTGAVQGVPANETVTWGGYTSVAQPFLLVTAEDSVMAAQMLGTGDGIMGLAYSEGLSRATSDTILSGLAAHAQLPADFFSLWFNQSTTSLSSSSTPYGGLLILGEIDSSLYTGDFSYASLVPSDISTTDGSSTSIIYYWSVEANTISVSGGASISPPSGTIVIVDSGTTLIVLDSATIETLIASLKKFATLEYSTSSEIYYTSCTAAANLPAITFMLGGNGVSYTLTASQYVISDGQECVLGIQSSGSTSAEWVFGEVFLSNYYAVFDFTNKRVGFAVAAGSTVLASTDASVITDTGSVGSGESTGSGAATTTSGSKSSFAERSVYLTTICIGPFNQVY</sequence>
<dbReference type="PANTHER" id="PTHR47966">
    <property type="entry name" value="BETA-SITE APP-CLEAVING ENZYME, ISOFORM A-RELATED"/>
    <property type="match status" value="1"/>
</dbReference>
<proteinExistence type="inferred from homology"/>
<reference evidence="7" key="1">
    <citation type="submission" date="2020-05" db="EMBL/GenBank/DDBJ databases">
        <title>Phylogenomic resolution of chytrid fungi.</title>
        <authorList>
            <person name="Stajich J.E."/>
            <person name="Amses K."/>
            <person name="Simmons R."/>
            <person name="Seto K."/>
            <person name="Myers J."/>
            <person name="Bonds A."/>
            <person name="Quandt C.A."/>
            <person name="Barry K."/>
            <person name="Liu P."/>
            <person name="Grigoriev I."/>
            <person name="Longcore J.E."/>
            <person name="James T.Y."/>
        </authorList>
    </citation>
    <scope>NUCLEOTIDE SEQUENCE</scope>
    <source>
        <strain evidence="7">JEL0513</strain>
    </source>
</reference>
<evidence type="ECO:0000256" key="2">
    <source>
        <dbReference type="ARBA" id="ARBA00022750"/>
    </source>
</evidence>
<dbReference type="Pfam" id="PF00026">
    <property type="entry name" value="Asp"/>
    <property type="match status" value="1"/>
</dbReference>
<dbReference type="InterPro" id="IPR034164">
    <property type="entry name" value="Pepsin-like_dom"/>
</dbReference>
<dbReference type="SUPFAM" id="SSF50630">
    <property type="entry name" value="Acid proteases"/>
    <property type="match status" value="1"/>
</dbReference>
<evidence type="ECO:0000313" key="7">
    <source>
        <dbReference type="EMBL" id="KAJ3119866.1"/>
    </source>
</evidence>
<dbReference type="AlphaFoldDB" id="A0AAD5XH65"/>
<dbReference type="PRINTS" id="PR00792">
    <property type="entry name" value="PEPSIN"/>
</dbReference>
<dbReference type="EMBL" id="JADGJH010001017">
    <property type="protein sequence ID" value="KAJ3119866.1"/>
    <property type="molecule type" value="Genomic_DNA"/>
</dbReference>
<feature type="compositionally biased region" description="Low complexity" evidence="5">
    <location>
        <begin position="441"/>
        <end position="451"/>
    </location>
</feature>
<dbReference type="CDD" id="cd05471">
    <property type="entry name" value="pepsin_like"/>
    <property type="match status" value="1"/>
</dbReference>
<feature type="domain" description="Peptidase A1" evidence="6">
    <location>
        <begin position="67"/>
        <end position="412"/>
    </location>
</feature>